<dbReference type="InterPro" id="IPR023883">
    <property type="entry name" value="CHP03980_redox-disulphide"/>
</dbReference>
<protein>
    <submittedName>
        <fullName evidence="2">Hybrid cluster protein-associated redox disulfide domain-containing protein</fullName>
    </submittedName>
</protein>
<gene>
    <name evidence="2" type="ORF">SAMN00808754_0010</name>
</gene>
<dbReference type="Proteomes" id="UP000192569">
    <property type="component" value="Chromosome I"/>
</dbReference>
<evidence type="ECO:0000313" key="3">
    <source>
        <dbReference type="Proteomes" id="UP000192569"/>
    </source>
</evidence>
<dbReference type="PANTHER" id="PTHR39341">
    <property type="entry name" value="BSL7085 PROTEIN"/>
    <property type="match status" value="1"/>
</dbReference>
<dbReference type="PANTHER" id="PTHR39341:SF1">
    <property type="entry name" value="DUF1858 DOMAIN-CONTAINING PROTEIN"/>
    <property type="match status" value="1"/>
</dbReference>
<dbReference type="AlphaFoldDB" id="A0A1W1V5A0"/>
<dbReference type="InterPro" id="IPR038062">
    <property type="entry name" value="ScdA-like_N_sf"/>
</dbReference>
<reference evidence="2 3" key="1">
    <citation type="submission" date="2017-04" db="EMBL/GenBank/DDBJ databases">
        <authorList>
            <person name="Afonso C.L."/>
            <person name="Miller P.J."/>
            <person name="Scott M.A."/>
            <person name="Spackman E."/>
            <person name="Goraichik I."/>
            <person name="Dimitrov K.M."/>
            <person name="Suarez D.L."/>
            <person name="Swayne D.E."/>
        </authorList>
    </citation>
    <scope>NUCLEOTIDE SEQUENCE [LARGE SCALE GENOMIC DNA]</scope>
    <source>
        <strain evidence="2 3">ToBE</strain>
    </source>
</reference>
<evidence type="ECO:0000313" key="2">
    <source>
        <dbReference type="EMBL" id="SMB88473.1"/>
    </source>
</evidence>
<feature type="domain" description="DUF1858" evidence="1">
    <location>
        <begin position="4"/>
        <end position="57"/>
    </location>
</feature>
<dbReference type="Gene3D" id="1.10.3910.10">
    <property type="entry name" value="SP0561-like"/>
    <property type="match status" value="1"/>
</dbReference>
<dbReference type="EMBL" id="LT838272">
    <property type="protein sequence ID" value="SMB88473.1"/>
    <property type="molecule type" value="Genomic_DNA"/>
</dbReference>
<evidence type="ECO:0000259" key="1">
    <source>
        <dbReference type="Pfam" id="PF08984"/>
    </source>
</evidence>
<organism evidence="2 3">
    <name type="scientific">Thermanaeromonas toyohensis ToBE</name>
    <dbReference type="NCBI Taxonomy" id="698762"/>
    <lineage>
        <taxon>Bacteria</taxon>
        <taxon>Bacillati</taxon>
        <taxon>Bacillota</taxon>
        <taxon>Clostridia</taxon>
        <taxon>Neomoorellales</taxon>
        <taxon>Neomoorellaceae</taxon>
        <taxon>Thermanaeromonas</taxon>
    </lineage>
</organism>
<dbReference type="OrthoDB" id="15017at2"/>
<dbReference type="Pfam" id="PF08984">
    <property type="entry name" value="DUF1858"/>
    <property type="match status" value="1"/>
</dbReference>
<accession>A0A1W1V5A0</accession>
<dbReference type="SUPFAM" id="SSF140683">
    <property type="entry name" value="SP0561-like"/>
    <property type="match status" value="1"/>
</dbReference>
<proteinExistence type="predicted"/>
<sequence length="74" mass="8204">MPVITKDMSITEVVSRYPQTVPVFMEHGMGCLGCVAARFENIEQGARAHGIDVDKLIEDLNKVVAEERDSRDNA</sequence>
<dbReference type="NCBIfam" id="TIGR03980">
    <property type="entry name" value="prismane_assoc"/>
    <property type="match status" value="1"/>
</dbReference>
<keyword evidence="3" id="KW-1185">Reference proteome</keyword>
<dbReference type="InterPro" id="IPR015077">
    <property type="entry name" value="DUF1858"/>
</dbReference>
<name>A0A1W1V5A0_9FIRM</name>
<dbReference type="STRING" id="698762.SAMN00808754_0010"/>